<feature type="compositionally biased region" description="Polar residues" evidence="9">
    <location>
        <begin position="400"/>
        <end position="410"/>
    </location>
</feature>
<feature type="compositionally biased region" description="Polar residues" evidence="9">
    <location>
        <begin position="56"/>
        <end position="67"/>
    </location>
</feature>
<dbReference type="EMBL" id="JAGTJQ010000003">
    <property type="protein sequence ID" value="KAH7035606.1"/>
    <property type="molecule type" value="Genomic_DNA"/>
</dbReference>
<protein>
    <recommendedName>
        <fullName evidence="2">RING-type E3 ubiquitin transferase</fullName>
        <ecNumber evidence="2">2.3.2.27</ecNumber>
    </recommendedName>
</protein>
<dbReference type="FunFam" id="3.30.40.10:FF:000127">
    <property type="entry name" value="E3 ubiquitin-protein ligase RNF181"/>
    <property type="match status" value="1"/>
</dbReference>
<dbReference type="SUPFAM" id="SSF57850">
    <property type="entry name" value="RING/U-box"/>
    <property type="match status" value="1"/>
</dbReference>
<dbReference type="OrthoDB" id="8062037at2759"/>
<dbReference type="GO" id="GO:0006511">
    <property type="term" value="P:ubiquitin-dependent protein catabolic process"/>
    <property type="evidence" value="ECO:0007669"/>
    <property type="project" value="TreeGrafter"/>
</dbReference>
<evidence type="ECO:0000256" key="2">
    <source>
        <dbReference type="ARBA" id="ARBA00012483"/>
    </source>
</evidence>
<dbReference type="InterPro" id="IPR013083">
    <property type="entry name" value="Znf_RING/FYVE/PHD"/>
</dbReference>
<proteinExistence type="predicted"/>
<dbReference type="Proteomes" id="UP000756346">
    <property type="component" value="Unassembled WGS sequence"/>
</dbReference>
<feature type="compositionally biased region" description="Basic and acidic residues" evidence="9">
    <location>
        <begin position="441"/>
        <end position="460"/>
    </location>
</feature>
<dbReference type="InterPro" id="IPR001841">
    <property type="entry name" value="Znf_RING"/>
</dbReference>
<dbReference type="PROSITE" id="PS50089">
    <property type="entry name" value="ZF_RING_2"/>
    <property type="match status" value="1"/>
</dbReference>
<feature type="region of interest" description="Disordered" evidence="9">
    <location>
        <begin position="89"/>
        <end position="115"/>
    </location>
</feature>
<dbReference type="RefSeq" id="XP_046015699.1">
    <property type="nucleotide sequence ID" value="XM_046163630.1"/>
</dbReference>
<dbReference type="GO" id="GO:0016567">
    <property type="term" value="P:protein ubiquitination"/>
    <property type="evidence" value="ECO:0007669"/>
    <property type="project" value="UniProtKB-ARBA"/>
</dbReference>
<sequence>MSSRFGGGGHLDATSGREVVFCHACDHEWYKDERGESLTCPRCHGEATEIVDPQNDPRSMNDAQPGQDSDPDEADIDDYQTGFYARRNVFRGPDRFPPPPFGQRPQRTNPGDGADIIRSFTELLGDIGGPGGGGTGGGGGFGPRPGQQIGGPRRVTYQRFSGPNFTGGISSITITAPGRGGNAREPGSLAGGDAEFQRVFGDIFRGPPLDHDGHDEEHMRANAGGQNRPLDLATALNQLFANLLNPHGTYGDGVYTQEALDRIITNLMEANPQSNAPAPASAEAIESLTRKPLDEATLGPEHTGECTICIEDMKLGDMATFLPCKHWFHEECVVLWLKEHATCPICRAAIDGEAAGRPQQQATSSSAQSAASPSHTQHPQQPSQPQQSFAPSVPPDWTRPTWSQTTSFGNASGFGASDNMYGSPSERRRAYLREHGSARLDALRDAGQRDREQERLDRPSASRAASGSSNNNYGDNGDGSSSTGGGGGGPLSWLRDQFRDRRS</sequence>
<feature type="domain" description="RING-type" evidence="10">
    <location>
        <begin position="306"/>
        <end position="347"/>
    </location>
</feature>
<evidence type="ECO:0000313" key="12">
    <source>
        <dbReference type="Proteomes" id="UP000756346"/>
    </source>
</evidence>
<dbReference type="AlphaFoldDB" id="A0A9P8YER6"/>
<evidence type="ECO:0000256" key="8">
    <source>
        <dbReference type="PROSITE-ProRule" id="PRU00175"/>
    </source>
</evidence>
<reference evidence="11" key="1">
    <citation type="journal article" date="2021" name="Nat. Commun.">
        <title>Genetic determinants of endophytism in the Arabidopsis root mycobiome.</title>
        <authorList>
            <person name="Mesny F."/>
            <person name="Miyauchi S."/>
            <person name="Thiergart T."/>
            <person name="Pickel B."/>
            <person name="Atanasova L."/>
            <person name="Karlsson M."/>
            <person name="Huettel B."/>
            <person name="Barry K.W."/>
            <person name="Haridas S."/>
            <person name="Chen C."/>
            <person name="Bauer D."/>
            <person name="Andreopoulos W."/>
            <person name="Pangilinan J."/>
            <person name="LaButti K."/>
            <person name="Riley R."/>
            <person name="Lipzen A."/>
            <person name="Clum A."/>
            <person name="Drula E."/>
            <person name="Henrissat B."/>
            <person name="Kohler A."/>
            <person name="Grigoriev I.V."/>
            <person name="Martin F.M."/>
            <person name="Hacquard S."/>
        </authorList>
    </citation>
    <scope>NUCLEOTIDE SEQUENCE</scope>
    <source>
        <strain evidence="11">MPI-CAGE-CH-0230</strain>
    </source>
</reference>
<comment type="caution">
    <text evidence="11">The sequence shown here is derived from an EMBL/GenBank/DDBJ whole genome shotgun (WGS) entry which is preliminary data.</text>
</comment>
<gene>
    <name evidence="11" type="ORF">B0I36DRAFT_94610</name>
</gene>
<keyword evidence="6" id="KW-0833">Ubl conjugation pathway</keyword>
<dbReference type="GO" id="GO:0005634">
    <property type="term" value="C:nucleus"/>
    <property type="evidence" value="ECO:0007669"/>
    <property type="project" value="TreeGrafter"/>
</dbReference>
<dbReference type="GeneID" id="70193176"/>
<keyword evidence="3" id="KW-0808">Transferase</keyword>
<keyword evidence="7" id="KW-0862">Zinc</keyword>
<dbReference type="PANTHER" id="PTHR45931">
    <property type="entry name" value="SI:CH211-59O9.10"/>
    <property type="match status" value="1"/>
</dbReference>
<evidence type="ECO:0000256" key="7">
    <source>
        <dbReference type="ARBA" id="ARBA00022833"/>
    </source>
</evidence>
<dbReference type="Pfam" id="PF13639">
    <property type="entry name" value="zf-RING_2"/>
    <property type="match status" value="1"/>
</dbReference>
<dbReference type="GO" id="GO:0008270">
    <property type="term" value="F:zinc ion binding"/>
    <property type="evidence" value="ECO:0007669"/>
    <property type="project" value="UniProtKB-KW"/>
</dbReference>
<dbReference type="EC" id="2.3.2.27" evidence="2"/>
<evidence type="ECO:0000259" key="10">
    <source>
        <dbReference type="PROSITE" id="PS50089"/>
    </source>
</evidence>
<dbReference type="SMART" id="SM00184">
    <property type="entry name" value="RING"/>
    <property type="match status" value="1"/>
</dbReference>
<keyword evidence="12" id="KW-1185">Reference proteome</keyword>
<keyword evidence="4" id="KW-0479">Metal-binding</keyword>
<evidence type="ECO:0000256" key="4">
    <source>
        <dbReference type="ARBA" id="ARBA00022723"/>
    </source>
</evidence>
<dbReference type="GO" id="GO:0061630">
    <property type="term" value="F:ubiquitin protein ligase activity"/>
    <property type="evidence" value="ECO:0007669"/>
    <property type="project" value="UniProtKB-EC"/>
</dbReference>
<evidence type="ECO:0000313" key="11">
    <source>
        <dbReference type="EMBL" id="KAH7035606.1"/>
    </source>
</evidence>
<dbReference type="CDD" id="cd16454">
    <property type="entry name" value="RING-H2_PA-TM-RING"/>
    <property type="match status" value="1"/>
</dbReference>
<dbReference type="InterPro" id="IPR051834">
    <property type="entry name" value="RING_finger_E3_ligase"/>
</dbReference>
<keyword evidence="5 8" id="KW-0863">Zinc-finger</keyword>
<feature type="compositionally biased region" description="Low complexity" evidence="9">
    <location>
        <begin position="358"/>
        <end position="391"/>
    </location>
</feature>
<evidence type="ECO:0000256" key="3">
    <source>
        <dbReference type="ARBA" id="ARBA00022679"/>
    </source>
</evidence>
<evidence type="ECO:0000256" key="5">
    <source>
        <dbReference type="ARBA" id="ARBA00022771"/>
    </source>
</evidence>
<organism evidence="11 12">
    <name type="scientific">Microdochium trichocladiopsis</name>
    <dbReference type="NCBI Taxonomy" id="1682393"/>
    <lineage>
        <taxon>Eukaryota</taxon>
        <taxon>Fungi</taxon>
        <taxon>Dikarya</taxon>
        <taxon>Ascomycota</taxon>
        <taxon>Pezizomycotina</taxon>
        <taxon>Sordariomycetes</taxon>
        <taxon>Xylariomycetidae</taxon>
        <taxon>Xylariales</taxon>
        <taxon>Microdochiaceae</taxon>
        <taxon>Microdochium</taxon>
    </lineage>
</organism>
<feature type="compositionally biased region" description="Low complexity" evidence="9">
    <location>
        <begin position="466"/>
        <end position="481"/>
    </location>
</feature>
<feature type="region of interest" description="Disordered" evidence="9">
    <location>
        <begin position="357"/>
        <end position="422"/>
    </location>
</feature>
<feature type="region of interest" description="Disordered" evidence="9">
    <location>
        <begin position="441"/>
        <end position="503"/>
    </location>
</feature>
<name>A0A9P8YER6_9PEZI</name>
<evidence type="ECO:0000256" key="9">
    <source>
        <dbReference type="SAM" id="MobiDB-lite"/>
    </source>
</evidence>
<dbReference type="PANTHER" id="PTHR45931:SF3">
    <property type="entry name" value="RING ZINC FINGER-CONTAINING PROTEIN"/>
    <property type="match status" value="1"/>
</dbReference>
<feature type="region of interest" description="Disordered" evidence="9">
    <location>
        <begin position="48"/>
        <end position="77"/>
    </location>
</feature>
<accession>A0A9P8YER6</accession>
<evidence type="ECO:0000256" key="6">
    <source>
        <dbReference type="ARBA" id="ARBA00022786"/>
    </source>
</evidence>
<dbReference type="Gene3D" id="3.30.40.10">
    <property type="entry name" value="Zinc/RING finger domain, C3HC4 (zinc finger)"/>
    <property type="match status" value="1"/>
</dbReference>
<comment type="catalytic activity">
    <reaction evidence="1">
        <text>S-ubiquitinyl-[E2 ubiquitin-conjugating enzyme]-L-cysteine + [acceptor protein]-L-lysine = [E2 ubiquitin-conjugating enzyme]-L-cysteine + N(6)-ubiquitinyl-[acceptor protein]-L-lysine.</text>
        <dbReference type="EC" id="2.3.2.27"/>
    </reaction>
</comment>
<evidence type="ECO:0000256" key="1">
    <source>
        <dbReference type="ARBA" id="ARBA00000900"/>
    </source>
</evidence>